<dbReference type="Proteomes" id="UP000584374">
    <property type="component" value="Unassembled WGS sequence"/>
</dbReference>
<keyword evidence="5" id="KW-1185">Reference proteome</keyword>
<reference evidence="4 5" key="1">
    <citation type="submission" date="2020-08" db="EMBL/GenBank/DDBJ databases">
        <title>Sequencing the genomes of 1000 actinobacteria strains.</title>
        <authorList>
            <person name="Klenk H.-P."/>
        </authorList>
    </citation>
    <scope>NUCLEOTIDE SEQUENCE [LARGE SCALE GENOMIC DNA]</scope>
    <source>
        <strain evidence="4 5">DSM 45584</strain>
    </source>
</reference>
<dbReference type="PROSITE" id="PS00818">
    <property type="entry name" value="DPS_1"/>
    <property type="match status" value="1"/>
</dbReference>
<dbReference type="Pfam" id="PF00210">
    <property type="entry name" value="Ferritin"/>
    <property type="match status" value="1"/>
</dbReference>
<dbReference type="InterPro" id="IPR002177">
    <property type="entry name" value="DPS_DNA-bd"/>
</dbReference>
<dbReference type="InterPro" id="IPR009078">
    <property type="entry name" value="Ferritin-like_SF"/>
</dbReference>
<evidence type="ECO:0000259" key="3">
    <source>
        <dbReference type="Pfam" id="PF00210"/>
    </source>
</evidence>
<dbReference type="InterPro" id="IPR012347">
    <property type="entry name" value="Ferritin-like"/>
</dbReference>
<evidence type="ECO:0000256" key="1">
    <source>
        <dbReference type="ARBA" id="ARBA00009497"/>
    </source>
</evidence>
<dbReference type="PRINTS" id="PR01346">
    <property type="entry name" value="HELNAPAPROT"/>
</dbReference>
<dbReference type="AlphaFoldDB" id="A0A840Q282"/>
<dbReference type="PANTHER" id="PTHR42932:SF2">
    <property type="entry name" value="DNA PROTECTION DURING STARVATION PROTEIN 1"/>
    <property type="match status" value="1"/>
</dbReference>
<dbReference type="PIRSF" id="PIRSF005900">
    <property type="entry name" value="Dps"/>
    <property type="match status" value="1"/>
</dbReference>
<dbReference type="InterPro" id="IPR023188">
    <property type="entry name" value="DPS_DNA-bd_CS"/>
</dbReference>
<dbReference type="Gene3D" id="1.20.1260.10">
    <property type="match status" value="1"/>
</dbReference>
<evidence type="ECO:0000313" key="5">
    <source>
        <dbReference type="Proteomes" id="UP000584374"/>
    </source>
</evidence>
<comment type="caution">
    <text evidence="4">The sequence shown here is derived from an EMBL/GenBank/DDBJ whole genome shotgun (WGS) entry which is preliminary data.</text>
</comment>
<dbReference type="GO" id="GO:0008199">
    <property type="term" value="F:ferric iron binding"/>
    <property type="evidence" value="ECO:0007669"/>
    <property type="project" value="InterPro"/>
</dbReference>
<proteinExistence type="inferred from homology"/>
<keyword evidence="4" id="KW-0238">DNA-binding</keyword>
<name>A0A840Q282_9PSEU</name>
<evidence type="ECO:0000313" key="4">
    <source>
        <dbReference type="EMBL" id="MBB5154050.1"/>
    </source>
</evidence>
<protein>
    <submittedName>
        <fullName evidence="4">Starvation-inducible DNA-binding protein</fullName>
    </submittedName>
</protein>
<dbReference type="GO" id="GO:0016722">
    <property type="term" value="F:oxidoreductase activity, acting on metal ions"/>
    <property type="evidence" value="ECO:0007669"/>
    <property type="project" value="InterPro"/>
</dbReference>
<dbReference type="CDD" id="cd01043">
    <property type="entry name" value="DPS"/>
    <property type="match status" value="1"/>
</dbReference>
<sequence length="166" mass="18286">MAQKTASKKAPISSPLGDQDREITGKILQGTLLDLIDLHLMAKQAHWNVVGNFFRDVHLQLDELVAKARGFADDVAERAAAIGISPDGRAATVAEGSGLPKFDPDWRSDHEVIEAVVQALAELLRRLRARIDETDKTDLVSQDLLIGISREMEKAHWMWQAQLAAA</sequence>
<comment type="similarity">
    <text evidence="1 2">Belongs to the Dps family.</text>
</comment>
<dbReference type="PANTHER" id="PTHR42932">
    <property type="entry name" value="GENERAL STRESS PROTEIN 20U"/>
    <property type="match status" value="1"/>
</dbReference>
<dbReference type="RefSeq" id="WP_184725457.1">
    <property type="nucleotide sequence ID" value="NZ_JACHIW010000001.1"/>
</dbReference>
<evidence type="ECO:0000256" key="2">
    <source>
        <dbReference type="RuleBase" id="RU003875"/>
    </source>
</evidence>
<dbReference type="EMBL" id="JACHIW010000001">
    <property type="protein sequence ID" value="MBB5154050.1"/>
    <property type="molecule type" value="Genomic_DNA"/>
</dbReference>
<accession>A0A840Q282</accession>
<dbReference type="InterPro" id="IPR008331">
    <property type="entry name" value="Ferritin_DPS_dom"/>
</dbReference>
<dbReference type="GO" id="GO:0003677">
    <property type="term" value="F:DNA binding"/>
    <property type="evidence" value="ECO:0007669"/>
    <property type="project" value="UniProtKB-KW"/>
</dbReference>
<dbReference type="SUPFAM" id="SSF47240">
    <property type="entry name" value="Ferritin-like"/>
    <property type="match status" value="1"/>
</dbReference>
<feature type="domain" description="Ferritin/DPS" evidence="3">
    <location>
        <begin position="27"/>
        <end position="164"/>
    </location>
</feature>
<gene>
    <name evidence="4" type="ORF">BJ970_001584</name>
</gene>
<organism evidence="4 5">
    <name type="scientific">Saccharopolyspora phatthalungensis</name>
    <dbReference type="NCBI Taxonomy" id="664693"/>
    <lineage>
        <taxon>Bacteria</taxon>
        <taxon>Bacillati</taxon>
        <taxon>Actinomycetota</taxon>
        <taxon>Actinomycetes</taxon>
        <taxon>Pseudonocardiales</taxon>
        <taxon>Pseudonocardiaceae</taxon>
        <taxon>Saccharopolyspora</taxon>
    </lineage>
</organism>